<name>A0A926VLF9_9CYAN</name>
<dbReference type="CDD" id="cd00761">
    <property type="entry name" value="Glyco_tranf_GTA_type"/>
    <property type="match status" value="1"/>
</dbReference>
<dbReference type="GO" id="GO:0016758">
    <property type="term" value="F:hexosyltransferase activity"/>
    <property type="evidence" value="ECO:0007669"/>
    <property type="project" value="UniProtKB-ARBA"/>
</dbReference>
<dbReference type="AlphaFoldDB" id="A0A926VLF9"/>
<dbReference type="RefSeq" id="WP_190472388.1">
    <property type="nucleotide sequence ID" value="NZ_JACJPW010000101.1"/>
</dbReference>
<reference evidence="2" key="1">
    <citation type="journal article" date="2015" name="ISME J.">
        <title>Draft Genome Sequence of Streptomyces incarnatus NRRL8089, which Produces the Nucleoside Antibiotic Sinefungin.</title>
        <authorList>
            <person name="Oshima K."/>
            <person name="Hattori M."/>
            <person name="Shimizu H."/>
            <person name="Fukuda K."/>
            <person name="Nemoto M."/>
            <person name="Inagaki K."/>
            <person name="Tamura T."/>
        </authorList>
    </citation>
    <scope>NUCLEOTIDE SEQUENCE</scope>
    <source>
        <strain evidence="2">FACHB-1375</strain>
    </source>
</reference>
<sequence>MRLSLITATHNRVEKLANIAYPSVLGQTSRNFEWVIINDGPDLATRNFVAQIKADLAIAYLEMEHRSEGFSLCHARNLGLDRAKGFLVAYLDDDNALLPQFVESTIRFFQVNPQIICSMVRQHRRRDVVRNSQIVRQGKVFIAPPPSANSESLLVQKHIFDSNGFSHHLDNAPRWNPNTRVFADYEYFLQCLSRWGQESFLLNPLVLVNYVQTSEGTIGKSTYQEWASDLKKIYEYREQYSVLSDWDVKSWLPLLISTYEDKYKNGMNVPGFSES</sequence>
<reference evidence="2" key="2">
    <citation type="submission" date="2020-08" db="EMBL/GenBank/DDBJ databases">
        <authorList>
            <person name="Chen M."/>
            <person name="Teng W."/>
            <person name="Zhao L."/>
            <person name="Hu C."/>
            <person name="Zhou Y."/>
            <person name="Han B."/>
            <person name="Song L."/>
            <person name="Shu W."/>
        </authorList>
    </citation>
    <scope>NUCLEOTIDE SEQUENCE</scope>
    <source>
        <strain evidence="2">FACHB-1375</strain>
    </source>
</reference>
<dbReference type="Gene3D" id="3.90.550.10">
    <property type="entry name" value="Spore Coat Polysaccharide Biosynthesis Protein SpsA, Chain A"/>
    <property type="match status" value="1"/>
</dbReference>
<dbReference type="EMBL" id="JACJPW010000101">
    <property type="protein sequence ID" value="MBD2184962.1"/>
    <property type="molecule type" value="Genomic_DNA"/>
</dbReference>
<dbReference type="Pfam" id="PF00535">
    <property type="entry name" value="Glycos_transf_2"/>
    <property type="match status" value="1"/>
</dbReference>
<dbReference type="InterPro" id="IPR029044">
    <property type="entry name" value="Nucleotide-diphossugar_trans"/>
</dbReference>
<comment type="caution">
    <text evidence="2">The sequence shown here is derived from an EMBL/GenBank/DDBJ whole genome shotgun (WGS) entry which is preliminary data.</text>
</comment>
<gene>
    <name evidence="2" type="ORF">H6G03_28475</name>
</gene>
<dbReference type="PANTHER" id="PTHR22916:SF3">
    <property type="entry name" value="UDP-GLCNAC:BETAGAL BETA-1,3-N-ACETYLGLUCOSAMINYLTRANSFERASE-LIKE PROTEIN 1"/>
    <property type="match status" value="1"/>
</dbReference>
<evidence type="ECO:0000313" key="2">
    <source>
        <dbReference type="EMBL" id="MBD2184962.1"/>
    </source>
</evidence>
<protein>
    <submittedName>
        <fullName evidence="2">Glycosyltransferase family 2 protein</fullName>
    </submittedName>
</protein>
<feature type="domain" description="Glycosyltransferase 2-like" evidence="1">
    <location>
        <begin position="4"/>
        <end position="131"/>
    </location>
</feature>
<accession>A0A926VLF9</accession>
<proteinExistence type="predicted"/>
<dbReference type="SUPFAM" id="SSF53448">
    <property type="entry name" value="Nucleotide-diphospho-sugar transferases"/>
    <property type="match status" value="1"/>
</dbReference>
<evidence type="ECO:0000313" key="3">
    <source>
        <dbReference type="Proteomes" id="UP000641646"/>
    </source>
</evidence>
<keyword evidence="3" id="KW-1185">Reference proteome</keyword>
<dbReference type="InterPro" id="IPR001173">
    <property type="entry name" value="Glyco_trans_2-like"/>
</dbReference>
<evidence type="ECO:0000259" key="1">
    <source>
        <dbReference type="Pfam" id="PF00535"/>
    </source>
</evidence>
<dbReference type="Proteomes" id="UP000641646">
    <property type="component" value="Unassembled WGS sequence"/>
</dbReference>
<organism evidence="2 3">
    <name type="scientific">Aerosakkonema funiforme FACHB-1375</name>
    <dbReference type="NCBI Taxonomy" id="2949571"/>
    <lineage>
        <taxon>Bacteria</taxon>
        <taxon>Bacillati</taxon>
        <taxon>Cyanobacteriota</taxon>
        <taxon>Cyanophyceae</taxon>
        <taxon>Oscillatoriophycideae</taxon>
        <taxon>Aerosakkonematales</taxon>
        <taxon>Aerosakkonemataceae</taxon>
        <taxon>Aerosakkonema</taxon>
    </lineage>
</organism>
<dbReference type="PANTHER" id="PTHR22916">
    <property type="entry name" value="GLYCOSYLTRANSFERASE"/>
    <property type="match status" value="1"/>
</dbReference>